<dbReference type="HOGENOM" id="CLU_2007434_0_0_1"/>
<name>J3N7Z2_ORYBR</name>
<dbReference type="AlphaFoldDB" id="J3N7Z2"/>
<keyword evidence="2" id="KW-1185">Reference proteome</keyword>
<proteinExistence type="predicted"/>
<reference evidence="1" key="2">
    <citation type="submission" date="2013-04" db="UniProtKB">
        <authorList>
            <consortium name="EnsemblPlants"/>
        </authorList>
    </citation>
    <scope>IDENTIFICATION</scope>
</reference>
<dbReference type="Gramene" id="OB11G19280.1">
    <property type="protein sequence ID" value="OB11G19280.1"/>
    <property type="gene ID" value="OB11G19280"/>
</dbReference>
<organism evidence="1">
    <name type="scientific">Oryza brachyantha</name>
    <name type="common">malo sina</name>
    <dbReference type="NCBI Taxonomy" id="4533"/>
    <lineage>
        <taxon>Eukaryota</taxon>
        <taxon>Viridiplantae</taxon>
        <taxon>Streptophyta</taxon>
        <taxon>Embryophyta</taxon>
        <taxon>Tracheophyta</taxon>
        <taxon>Spermatophyta</taxon>
        <taxon>Magnoliopsida</taxon>
        <taxon>Liliopsida</taxon>
        <taxon>Poales</taxon>
        <taxon>Poaceae</taxon>
        <taxon>BOP clade</taxon>
        <taxon>Oryzoideae</taxon>
        <taxon>Oryzeae</taxon>
        <taxon>Oryzinae</taxon>
        <taxon>Oryza</taxon>
    </lineage>
</organism>
<accession>J3N7Z2</accession>
<dbReference type="Proteomes" id="UP000006038">
    <property type="component" value="Chromosome 11"/>
</dbReference>
<reference evidence="1" key="1">
    <citation type="journal article" date="2013" name="Nat. Commun.">
        <title>Whole-genome sequencing of Oryza brachyantha reveals mechanisms underlying Oryza genome evolution.</title>
        <authorList>
            <person name="Chen J."/>
            <person name="Huang Q."/>
            <person name="Gao D."/>
            <person name="Wang J."/>
            <person name="Lang Y."/>
            <person name="Liu T."/>
            <person name="Li B."/>
            <person name="Bai Z."/>
            <person name="Luis Goicoechea J."/>
            <person name="Liang C."/>
            <person name="Chen C."/>
            <person name="Zhang W."/>
            <person name="Sun S."/>
            <person name="Liao Y."/>
            <person name="Zhang X."/>
            <person name="Yang L."/>
            <person name="Song C."/>
            <person name="Wang M."/>
            <person name="Shi J."/>
            <person name="Liu G."/>
            <person name="Liu J."/>
            <person name="Zhou H."/>
            <person name="Zhou W."/>
            <person name="Yu Q."/>
            <person name="An N."/>
            <person name="Chen Y."/>
            <person name="Cai Q."/>
            <person name="Wang B."/>
            <person name="Liu B."/>
            <person name="Min J."/>
            <person name="Huang Y."/>
            <person name="Wu H."/>
            <person name="Li Z."/>
            <person name="Zhang Y."/>
            <person name="Yin Y."/>
            <person name="Song W."/>
            <person name="Jiang J."/>
            <person name="Jackson S.A."/>
            <person name="Wing R.A."/>
            <person name="Wang J."/>
            <person name="Chen M."/>
        </authorList>
    </citation>
    <scope>NUCLEOTIDE SEQUENCE [LARGE SCALE GENOMIC DNA]</scope>
    <source>
        <strain evidence="1">cv. IRGC 101232</strain>
    </source>
</reference>
<evidence type="ECO:0000313" key="2">
    <source>
        <dbReference type="Proteomes" id="UP000006038"/>
    </source>
</evidence>
<sequence length="124" mass="13598">MPTKAYLETLYAATAGHHDARGMLDPCEDAARVDRHDDVEVGEGAHDVNVVDDDVEVAVPRHREFNDRGDLNYKLTTEATTTTATSAADGNSWWESMTAATSATTMMAVTAMTTVATTMRIRYW</sequence>
<evidence type="ECO:0000313" key="1">
    <source>
        <dbReference type="EnsemblPlants" id="OB11G19280.1"/>
    </source>
</evidence>
<dbReference type="EnsemblPlants" id="OB11G19280.1">
    <property type="protein sequence ID" value="OB11G19280.1"/>
    <property type="gene ID" value="OB11G19280"/>
</dbReference>
<protein>
    <submittedName>
        <fullName evidence="1">Uncharacterized protein</fullName>
    </submittedName>
</protein>